<sequence length="38" mass="4532">MYISLLTQRASLPRVIDFLICYYLNFASKVQIMHIKEI</sequence>
<dbReference type="EMBL" id="BK015181">
    <property type="protein sequence ID" value="DAD94781.1"/>
    <property type="molecule type" value="Genomic_DNA"/>
</dbReference>
<proteinExistence type="predicted"/>
<protein>
    <submittedName>
        <fullName evidence="1">Uncharacterized protein</fullName>
    </submittedName>
</protein>
<accession>A0A8S5NIZ8</accession>
<organism evidence="1">
    <name type="scientific">Siphoviridae sp. ctK0l2</name>
    <dbReference type="NCBI Taxonomy" id="2826243"/>
    <lineage>
        <taxon>Viruses</taxon>
        <taxon>Duplodnaviria</taxon>
        <taxon>Heunggongvirae</taxon>
        <taxon>Uroviricota</taxon>
        <taxon>Caudoviricetes</taxon>
    </lineage>
</organism>
<reference evidence="1" key="1">
    <citation type="journal article" date="2021" name="Proc. Natl. Acad. Sci. U.S.A.">
        <title>A Catalog of Tens of Thousands of Viruses from Human Metagenomes Reveals Hidden Associations with Chronic Diseases.</title>
        <authorList>
            <person name="Tisza M.J."/>
            <person name="Buck C.B."/>
        </authorList>
    </citation>
    <scope>NUCLEOTIDE SEQUENCE</scope>
    <source>
        <strain evidence="1">CtK0l2</strain>
    </source>
</reference>
<name>A0A8S5NIZ8_9CAUD</name>
<evidence type="ECO:0000313" key="1">
    <source>
        <dbReference type="EMBL" id="DAD94781.1"/>
    </source>
</evidence>